<evidence type="ECO:0000313" key="7">
    <source>
        <dbReference type="RefSeq" id="XP_018020615.1"/>
    </source>
</evidence>
<feature type="domain" description="DH" evidence="5">
    <location>
        <begin position="88"/>
        <end position="277"/>
    </location>
</feature>
<feature type="region of interest" description="Disordered" evidence="3">
    <location>
        <begin position="402"/>
        <end position="486"/>
    </location>
</feature>
<evidence type="ECO:0000313" key="6">
    <source>
        <dbReference type="Proteomes" id="UP000694843"/>
    </source>
</evidence>
<accession>A0A8B7P3T1</accession>
<dbReference type="PROSITE" id="PS50002">
    <property type="entry name" value="SH3"/>
    <property type="match status" value="1"/>
</dbReference>
<organism evidence="6 7">
    <name type="scientific">Hyalella azteca</name>
    <name type="common">Amphipod</name>
    <dbReference type="NCBI Taxonomy" id="294128"/>
    <lineage>
        <taxon>Eukaryota</taxon>
        <taxon>Metazoa</taxon>
        <taxon>Ecdysozoa</taxon>
        <taxon>Arthropoda</taxon>
        <taxon>Crustacea</taxon>
        <taxon>Multicrustacea</taxon>
        <taxon>Malacostraca</taxon>
        <taxon>Eumalacostraca</taxon>
        <taxon>Peracarida</taxon>
        <taxon>Amphipoda</taxon>
        <taxon>Senticaudata</taxon>
        <taxon>Talitrida</taxon>
        <taxon>Talitroidea</taxon>
        <taxon>Hyalellidae</taxon>
        <taxon>Hyalella</taxon>
    </lineage>
</organism>
<dbReference type="FunFam" id="2.30.30.40:FF:000072">
    <property type="entry name" value="Unconventional Myosin IB"/>
    <property type="match status" value="1"/>
</dbReference>
<dbReference type="SUPFAM" id="SSF50044">
    <property type="entry name" value="SH3-domain"/>
    <property type="match status" value="1"/>
</dbReference>
<dbReference type="GO" id="GO:0016192">
    <property type="term" value="P:vesicle-mediated transport"/>
    <property type="evidence" value="ECO:0007669"/>
    <property type="project" value="UniProtKB-ARBA"/>
</dbReference>
<dbReference type="PANTHER" id="PTHR46026">
    <property type="entry name" value="RHO-TYPE GUANINE NUCLEOTIDE EXCHANGE FACTOR, ISOFORM F"/>
    <property type="match status" value="1"/>
</dbReference>
<evidence type="ECO:0000256" key="3">
    <source>
        <dbReference type="SAM" id="MobiDB-lite"/>
    </source>
</evidence>
<dbReference type="GO" id="GO:0005737">
    <property type="term" value="C:cytoplasm"/>
    <property type="evidence" value="ECO:0007669"/>
    <property type="project" value="TreeGrafter"/>
</dbReference>
<dbReference type="GO" id="GO:0005085">
    <property type="term" value="F:guanyl-nucleotide exchange factor activity"/>
    <property type="evidence" value="ECO:0007669"/>
    <property type="project" value="InterPro"/>
</dbReference>
<dbReference type="CTD" id="35306"/>
<dbReference type="Gene3D" id="2.30.30.40">
    <property type="entry name" value="SH3 Domains"/>
    <property type="match status" value="1"/>
</dbReference>
<dbReference type="GeneID" id="108676985"/>
<dbReference type="AlphaFoldDB" id="A0A8B7P3T1"/>
<dbReference type="Gene3D" id="1.20.900.10">
    <property type="entry name" value="Dbl homology (DH) domain"/>
    <property type="match status" value="1"/>
</dbReference>
<reference evidence="7" key="1">
    <citation type="submission" date="2025-08" db="UniProtKB">
        <authorList>
            <consortium name="RefSeq"/>
        </authorList>
    </citation>
    <scope>IDENTIFICATION</scope>
    <source>
        <tissue evidence="7">Whole organism</tissue>
    </source>
</reference>
<dbReference type="InterPro" id="IPR011993">
    <property type="entry name" value="PH-like_dom_sf"/>
</dbReference>
<dbReference type="Pfam" id="PF14604">
    <property type="entry name" value="SH3_9"/>
    <property type="match status" value="1"/>
</dbReference>
<dbReference type="PROSITE" id="PS50010">
    <property type="entry name" value="DH_2"/>
    <property type="match status" value="1"/>
</dbReference>
<dbReference type="SMART" id="SM00326">
    <property type="entry name" value="SH3"/>
    <property type="match status" value="1"/>
</dbReference>
<dbReference type="Pfam" id="PF00621">
    <property type="entry name" value="RhoGEF"/>
    <property type="match status" value="1"/>
</dbReference>
<evidence type="ECO:0000256" key="2">
    <source>
        <dbReference type="PROSITE-ProRule" id="PRU00192"/>
    </source>
</evidence>
<evidence type="ECO:0000259" key="5">
    <source>
        <dbReference type="PROSITE" id="PS50010"/>
    </source>
</evidence>
<dbReference type="OrthoDB" id="6019202at2759"/>
<dbReference type="SUPFAM" id="SSF48065">
    <property type="entry name" value="DBL homology domain (DH-domain)"/>
    <property type="match status" value="1"/>
</dbReference>
<dbReference type="InterPro" id="IPR000219">
    <property type="entry name" value="DH_dom"/>
</dbReference>
<gene>
    <name evidence="7" type="primary">LOC108676985</name>
</gene>
<dbReference type="PANTHER" id="PTHR46026:SF1">
    <property type="entry name" value="RHO-TYPE GUANINE NUCLEOTIDE EXCHANGE FACTOR, ISOFORM F"/>
    <property type="match status" value="1"/>
</dbReference>
<protein>
    <submittedName>
        <fullName evidence="7">Rho guanine nucleotide exchange factor 7</fullName>
    </submittedName>
</protein>
<name>A0A8B7P3T1_HYAAZ</name>
<dbReference type="PRINTS" id="PR00452">
    <property type="entry name" value="SH3DOMAIN"/>
</dbReference>
<evidence type="ECO:0000259" key="4">
    <source>
        <dbReference type="PROSITE" id="PS50002"/>
    </source>
</evidence>
<dbReference type="RefSeq" id="XP_018020615.1">
    <property type="nucleotide sequence ID" value="XM_018165126.1"/>
</dbReference>
<dbReference type="InterPro" id="IPR036028">
    <property type="entry name" value="SH3-like_dom_sf"/>
</dbReference>
<dbReference type="KEGG" id="hazt:108676985"/>
<sequence length="486" mass="54169">MDPSTSVILVEALYSFKGKNNDELNFKKGAIITVTQNDDETWWEGTYDGTTGWFPANYVRPFHSSDNKGSLSNGHTELQSPAGEQQMYRALVLRSLLDSERQYLADVHHLLSECLRPLIAHKKSSWEPLRRLVEQLERVAGVHEALLGRVEHEGEQPSADQRVGGAFLAMAADALAFEHRQYCLLHPKGVCSLQQHQTEVNQFVEGTNLCEENCDGQKKPGLLVLTTGLSKPFRRLQQYAGLLQELHRHLPEAHKDRGDAHRAAKIMADLSASCQSARRQKELELEVVTQELAGYDRGTLSALGEVVFMGSVAVLPDHTDRYIVLFPHHLVVLSVSARMSNFIFQSEHNLSEISCRSLDDCSQYKNAFELSGAKLNRLVVLCQSKEDQMQWVQRLSQPPPLMPAFSAPSAPDVADKNQLSPKLPPRMPVAGKQAGEFLRQQPSVLPSHTRAPEASKVPAGGPKPWSLCDLRPTPPIRPSHLARLRT</sequence>
<keyword evidence="1 2" id="KW-0728">SH3 domain</keyword>
<dbReference type="OMA" id="XEELGEF"/>
<keyword evidence="6" id="KW-1185">Reference proteome</keyword>
<dbReference type="InterPro" id="IPR035899">
    <property type="entry name" value="DBL_dom_sf"/>
</dbReference>
<dbReference type="InterPro" id="IPR001452">
    <property type="entry name" value="SH3_domain"/>
</dbReference>
<feature type="domain" description="SH3" evidence="4">
    <location>
        <begin position="5"/>
        <end position="64"/>
    </location>
</feature>
<dbReference type="SUPFAM" id="SSF50729">
    <property type="entry name" value="PH domain-like"/>
    <property type="match status" value="1"/>
</dbReference>
<proteinExistence type="predicted"/>
<dbReference type="SMART" id="SM00325">
    <property type="entry name" value="RhoGEF"/>
    <property type="match status" value="1"/>
</dbReference>
<dbReference type="Gene3D" id="2.30.29.30">
    <property type="entry name" value="Pleckstrin-homology domain (PH domain)/Phosphotyrosine-binding domain (PTB)"/>
    <property type="match status" value="1"/>
</dbReference>
<dbReference type="Proteomes" id="UP000694843">
    <property type="component" value="Unplaced"/>
</dbReference>
<evidence type="ECO:0000256" key="1">
    <source>
        <dbReference type="ARBA" id="ARBA00022443"/>
    </source>
</evidence>